<dbReference type="PANTHER" id="PTHR43023">
    <property type="entry name" value="PROTEIN TRIGALACTOSYLDIACYLGLYCEROL 3, CHLOROPLASTIC"/>
    <property type="match status" value="1"/>
</dbReference>
<dbReference type="SUPFAM" id="SSF52540">
    <property type="entry name" value="P-loop containing nucleoside triphosphate hydrolases"/>
    <property type="match status" value="1"/>
</dbReference>
<proteinExistence type="predicted"/>
<evidence type="ECO:0000313" key="5">
    <source>
        <dbReference type="EMBL" id="MEK9501828.1"/>
    </source>
</evidence>
<dbReference type="Pfam" id="PF00005">
    <property type="entry name" value="ABC_tran"/>
    <property type="match status" value="1"/>
</dbReference>
<protein>
    <submittedName>
        <fullName evidence="5">ABC transporter ATP-binding protein</fullName>
    </submittedName>
</protein>
<evidence type="ECO:0000256" key="3">
    <source>
        <dbReference type="ARBA" id="ARBA00022840"/>
    </source>
</evidence>
<sequence length="249" mass="27591">MSIRLDGVVKAFGDHTVLNGFSLDVAEGGITTIIGPSGSGKSTTLKLVIGLIRPDRGEVWVDDVRVDRLEGDALYELRRQVGFVFQFAALFDSMTIADNVAMGLRRAGELSEQQIRERVRESLALVDLDGVEDKFPNELSGGMRKRAGVARAVALRPRYLLYDEPTTGLDPITVTVIDRLILRMKEELGVTSLVITHDLDSAYRISDHLAMLHEGRIRWQGPPDDVRTVDDPVVRGFIEGKPELWEAVP</sequence>
<dbReference type="GO" id="GO:0005524">
    <property type="term" value="F:ATP binding"/>
    <property type="evidence" value="ECO:0007669"/>
    <property type="project" value="UniProtKB-KW"/>
</dbReference>
<reference evidence="5 6" key="1">
    <citation type="submission" date="2024-02" db="EMBL/GenBank/DDBJ databases">
        <title>A novel Gemmatimonadota bacterium.</title>
        <authorList>
            <person name="Du Z.-J."/>
            <person name="Ye Y.-Q."/>
        </authorList>
    </citation>
    <scope>NUCLEOTIDE SEQUENCE [LARGE SCALE GENOMIC DNA]</scope>
    <source>
        <strain evidence="5 6">DH-20</strain>
    </source>
</reference>
<dbReference type="RefSeq" id="WP_405287197.1">
    <property type="nucleotide sequence ID" value="NZ_JBBHLI010000007.1"/>
</dbReference>
<dbReference type="CDD" id="cd03261">
    <property type="entry name" value="ABC_Org_Solvent_Resistant"/>
    <property type="match status" value="1"/>
</dbReference>
<accession>A0ABU9EAS2</accession>
<gene>
    <name evidence="5" type="ORF">WI372_12625</name>
</gene>
<dbReference type="Proteomes" id="UP001484239">
    <property type="component" value="Unassembled WGS sequence"/>
</dbReference>
<dbReference type="InterPro" id="IPR027417">
    <property type="entry name" value="P-loop_NTPase"/>
</dbReference>
<dbReference type="SMART" id="SM00382">
    <property type="entry name" value="AAA"/>
    <property type="match status" value="1"/>
</dbReference>
<feature type="domain" description="ABC transporter" evidence="4">
    <location>
        <begin position="3"/>
        <end position="239"/>
    </location>
</feature>
<dbReference type="InterPro" id="IPR017871">
    <property type="entry name" value="ABC_transporter-like_CS"/>
</dbReference>
<name>A0ABU9EAS2_9BACT</name>
<dbReference type="InterPro" id="IPR003439">
    <property type="entry name" value="ABC_transporter-like_ATP-bd"/>
</dbReference>
<dbReference type="PROSITE" id="PS50893">
    <property type="entry name" value="ABC_TRANSPORTER_2"/>
    <property type="match status" value="1"/>
</dbReference>
<dbReference type="EMBL" id="JBBHLI010000007">
    <property type="protein sequence ID" value="MEK9501828.1"/>
    <property type="molecule type" value="Genomic_DNA"/>
</dbReference>
<evidence type="ECO:0000313" key="6">
    <source>
        <dbReference type="Proteomes" id="UP001484239"/>
    </source>
</evidence>
<dbReference type="PROSITE" id="PS00211">
    <property type="entry name" value="ABC_TRANSPORTER_1"/>
    <property type="match status" value="1"/>
</dbReference>
<dbReference type="InterPro" id="IPR003593">
    <property type="entry name" value="AAA+_ATPase"/>
</dbReference>
<dbReference type="PANTHER" id="PTHR43023:SF6">
    <property type="entry name" value="INTERMEMBRANE PHOSPHOLIPID TRANSPORT SYSTEM ATP-BINDING PROTEIN MLAF"/>
    <property type="match status" value="1"/>
</dbReference>
<organism evidence="5 6">
    <name type="scientific">Gaopeijia maritima</name>
    <dbReference type="NCBI Taxonomy" id="3119007"/>
    <lineage>
        <taxon>Bacteria</taxon>
        <taxon>Pseudomonadati</taxon>
        <taxon>Gemmatimonadota</taxon>
        <taxon>Longimicrobiia</taxon>
        <taxon>Gaopeijiales</taxon>
        <taxon>Gaopeijiaceae</taxon>
        <taxon>Gaopeijia</taxon>
    </lineage>
</organism>
<comment type="caution">
    <text evidence="5">The sequence shown here is derived from an EMBL/GenBank/DDBJ whole genome shotgun (WGS) entry which is preliminary data.</text>
</comment>
<keyword evidence="6" id="KW-1185">Reference proteome</keyword>
<keyword evidence="2" id="KW-0547">Nucleotide-binding</keyword>
<dbReference type="Gene3D" id="3.40.50.300">
    <property type="entry name" value="P-loop containing nucleotide triphosphate hydrolases"/>
    <property type="match status" value="1"/>
</dbReference>
<keyword evidence="1" id="KW-0813">Transport</keyword>
<evidence type="ECO:0000256" key="2">
    <source>
        <dbReference type="ARBA" id="ARBA00022741"/>
    </source>
</evidence>
<evidence type="ECO:0000259" key="4">
    <source>
        <dbReference type="PROSITE" id="PS50893"/>
    </source>
</evidence>
<keyword evidence="3 5" id="KW-0067">ATP-binding</keyword>
<evidence type="ECO:0000256" key="1">
    <source>
        <dbReference type="ARBA" id="ARBA00022448"/>
    </source>
</evidence>